<keyword evidence="2" id="KW-1185">Reference proteome</keyword>
<organism evidence="1 2">
    <name type="scientific">Mycobacterium phage Cuke</name>
    <dbReference type="NCBI Taxonomy" id="2079417"/>
    <lineage>
        <taxon>Viruses</taxon>
        <taxon>Duplodnaviria</taxon>
        <taxon>Heunggongvirae</taxon>
        <taxon>Uroviricota</taxon>
        <taxon>Caudoviricetes</taxon>
        <taxon>Cukevirus</taxon>
        <taxon>Cukevirus cuke</taxon>
    </lineage>
</organism>
<dbReference type="EMBL" id="MG757156">
    <property type="protein sequence ID" value="AVD99685.1"/>
    <property type="molecule type" value="Genomic_DNA"/>
</dbReference>
<evidence type="ECO:0000313" key="2">
    <source>
        <dbReference type="Proteomes" id="UP000240246"/>
    </source>
</evidence>
<sequence>MDWQFETFKAWARIMGHDWMKDFDRIDESSWQSKQSGYVFTVSYG</sequence>
<evidence type="ECO:0000313" key="1">
    <source>
        <dbReference type="EMBL" id="AVD99685.1"/>
    </source>
</evidence>
<name>A0A2L1IWZ8_9CAUD</name>
<protein>
    <submittedName>
        <fullName evidence="1">Uncharacterized protein</fullName>
    </submittedName>
</protein>
<dbReference type="Proteomes" id="UP000240246">
    <property type="component" value="Segment"/>
</dbReference>
<proteinExistence type="predicted"/>
<reference evidence="2" key="1">
    <citation type="submission" date="2018-01" db="EMBL/GenBank/DDBJ databases">
        <authorList>
            <person name="Gaut B.S."/>
            <person name="Morton B.R."/>
            <person name="Clegg M.T."/>
            <person name="Duvall M.R."/>
        </authorList>
    </citation>
    <scope>NUCLEOTIDE SEQUENCE [LARGE SCALE GENOMIC DNA]</scope>
</reference>
<accession>A0A2L1IWZ8</accession>
<gene>
    <name evidence="1" type="ORF">SEA_CUKE_69</name>
</gene>